<dbReference type="AlphaFoldDB" id="A0AAV0WJN7"/>
<feature type="compositionally biased region" description="Basic and acidic residues" evidence="1">
    <location>
        <begin position="61"/>
        <end position="72"/>
    </location>
</feature>
<gene>
    <name evidence="2" type="ORF">MEUPH1_LOCUS11938</name>
</gene>
<evidence type="ECO:0000313" key="3">
    <source>
        <dbReference type="Proteomes" id="UP001160148"/>
    </source>
</evidence>
<organism evidence="2 3">
    <name type="scientific">Macrosiphum euphorbiae</name>
    <name type="common">potato aphid</name>
    <dbReference type="NCBI Taxonomy" id="13131"/>
    <lineage>
        <taxon>Eukaryota</taxon>
        <taxon>Metazoa</taxon>
        <taxon>Ecdysozoa</taxon>
        <taxon>Arthropoda</taxon>
        <taxon>Hexapoda</taxon>
        <taxon>Insecta</taxon>
        <taxon>Pterygota</taxon>
        <taxon>Neoptera</taxon>
        <taxon>Paraneoptera</taxon>
        <taxon>Hemiptera</taxon>
        <taxon>Sternorrhyncha</taxon>
        <taxon>Aphidomorpha</taxon>
        <taxon>Aphidoidea</taxon>
        <taxon>Aphididae</taxon>
        <taxon>Macrosiphini</taxon>
        <taxon>Macrosiphum</taxon>
    </lineage>
</organism>
<feature type="compositionally biased region" description="Polar residues" evidence="1">
    <location>
        <begin position="110"/>
        <end position="119"/>
    </location>
</feature>
<protein>
    <submittedName>
        <fullName evidence="2">Uncharacterized protein</fullName>
    </submittedName>
</protein>
<evidence type="ECO:0000313" key="2">
    <source>
        <dbReference type="EMBL" id="CAI6356179.1"/>
    </source>
</evidence>
<sequence length="119" mass="12984">MADDEVSSMGAPPTSVFFFDANLCFSRVLRRLRKQTGGNRPQEGRSAQAYGRGVQGQESQEGFHDPGQKEETPSCCLRKRGPPKIEERTRTQKLPNGGGSSKSGADNRRTSTTPAKVND</sequence>
<evidence type="ECO:0000256" key="1">
    <source>
        <dbReference type="SAM" id="MobiDB-lite"/>
    </source>
</evidence>
<proteinExistence type="predicted"/>
<feature type="region of interest" description="Disordered" evidence="1">
    <location>
        <begin position="34"/>
        <end position="119"/>
    </location>
</feature>
<reference evidence="2 3" key="1">
    <citation type="submission" date="2023-01" db="EMBL/GenBank/DDBJ databases">
        <authorList>
            <person name="Whitehead M."/>
        </authorList>
    </citation>
    <scope>NUCLEOTIDE SEQUENCE [LARGE SCALE GENOMIC DNA]</scope>
</reference>
<name>A0AAV0WJN7_9HEMI</name>
<accession>A0AAV0WJN7</accession>
<keyword evidence="3" id="KW-1185">Reference proteome</keyword>
<dbReference type="Proteomes" id="UP001160148">
    <property type="component" value="Unassembled WGS sequence"/>
</dbReference>
<comment type="caution">
    <text evidence="2">The sequence shown here is derived from an EMBL/GenBank/DDBJ whole genome shotgun (WGS) entry which is preliminary data.</text>
</comment>
<dbReference type="EMBL" id="CARXXK010000002">
    <property type="protein sequence ID" value="CAI6356179.1"/>
    <property type="molecule type" value="Genomic_DNA"/>
</dbReference>